<comment type="caution">
    <text evidence="1">The sequence shown here is derived from an EMBL/GenBank/DDBJ whole genome shotgun (WGS) entry which is preliminary data.</text>
</comment>
<evidence type="ECO:0000313" key="1">
    <source>
        <dbReference type="EMBL" id="GAG77685.1"/>
    </source>
</evidence>
<organism evidence="1">
    <name type="scientific">marine sediment metagenome</name>
    <dbReference type="NCBI Taxonomy" id="412755"/>
    <lineage>
        <taxon>unclassified sequences</taxon>
        <taxon>metagenomes</taxon>
        <taxon>ecological metagenomes</taxon>
    </lineage>
</organism>
<dbReference type="EMBL" id="BART01012167">
    <property type="protein sequence ID" value="GAG77685.1"/>
    <property type="molecule type" value="Genomic_DNA"/>
</dbReference>
<proteinExistence type="predicted"/>
<reference evidence="1" key="1">
    <citation type="journal article" date="2014" name="Front. Microbiol.">
        <title>High frequency of phylogenetically diverse reductive dehalogenase-homologous genes in deep subseafloor sedimentary metagenomes.</title>
        <authorList>
            <person name="Kawai M."/>
            <person name="Futagami T."/>
            <person name="Toyoda A."/>
            <person name="Takaki Y."/>
            <person name="Nishi S."/>
            <person name="Hori S."/>
            <person name="Arai W."/>
            <person name="Tsubouchi T."/>
            <person name="Morono Y."/>
            <person name="Uchiyama I."/>
            <person name="Ito T."/>
            <person name="Fujiyama A."/>
            <person name="Inagaki F."/>
            <person name="Takami H."/>
        </authorList>
    </citation>
    <scope>NUCLEOTIDE SEQUENCE</scope>
    <source>
        <strain evidence="1">Expedition CK06-06</strain>
    </source>
</reference>
<protein>
    <submittedName>
        <fullName evidence="1">Uncharacterized protein</fullName>
    </submittedName>
</protein>
<feature type="non-terminal residue" evidence="1">
    <location>
        <position position="1"/>
    </location>
</feature>
<dbReference type="AlphaFoldDB" id="X1A6B8"/>
<accession>X1A6B8</accession>
<gene>
    <name evidence="1" type="ORF">S01H4_25539</name>
</gene>
<sequence length="49" mass="5750">LREEMYGEKLQNVVIFHLENFTRNIFDLALLQNLIHYDGVDSNRGGEVE</sequence>
<name>X1A6B8_9ZZZZ</name>